<feature type="domain" description="VWFA" evidence="3">
    <location>
        <begin position="782"/>
        <end position="888"/>
    </location>
</feature>
<dbReference type="InterPro" id="IPR002035">
    <property type="entry name" value="VWF_A"/>
</dbReference>
<comment type="caution">
    <text evidence="4">The sequence shown here is derived from an EMBL/GenBank/DDBJ whole genome shotgun (WGS) entry which is preliminary data.</text>
</comment>
<evidence type="ECO:0000313" key="4">
    <source>
        <dbReference type="EMBL" id="CAD7703024.1"/>
    </source>
</evidence>
<evidence type="ECO:0000259" key="3">
    <source>
        <dbReference type="PROSITE" id="PS50234"/>
    </source>
</evidence>
<keyword evidence="2" id="KW-1133">Transmembrane helix</keyword>
<reference evidence="4" key="1">
    <citation type="submission" date="2020-12" db="EMBL/GenBank/DDBJ databases">
        <authorList>
            <person name="Iha C."/>
        </authorList>
    </citation>
    <scope>NUCLEOTIDE SEQUENCE</scope>
</reference>
<sequence>MTVECVAVDELADELSWTVDEDGDYTIIIDNISNANKEFKHTITIDPPTATARIRPLLCTGQYEDASGRDRRTNGDLIKRSETVASSTPITKEPFIMALKQSSHLARATLIATAMASFVVSPNTALAYRFDAEICAPLTKHIPRGPNVMMYVDTSASMLEPATENPISNDENPSTTGTYDQGLEVISANDPNNPQNRPGLSLSLQVSVPPYAWVANHTRDTVSKFHTENFTEDGRYWVGDNPSRTVVDADGNLWVGTRSSTELTKILWDRDNCPDRNNNGTIDSSYRSGNNVIQVNSSGNVFADECVLYHARPTNNYSNIRGLAPDANGQVWVGYSSGNGAVQSIDTSTFALSPTYDSSGQMRVFHRAGTSSGQMNDLGMQNAVGCPAYGLVVDSKSQLYMSNTCRNRLPMFDITTKTWKEIYFTPDMSSGYGITTDSNDRIWLGGWPGATGVRMFDPNTRRVYYYPNDTYGRVTGVAVEPGTGDVWASFYSTGWTGRLAVNESNLNQNNWTMIPTTKTSYNGGNISGVGNDLRGVGFDSYGNAWTMGIGSDRIWKLDPNTNRRASDLPYGKSLGNGTHYTYSDFLGTQAASFTAPSGRWTKIYDLDGARIDAVVLEAHTPAGTSVGVRFRALADDGSPTTGWFPTETNGVANFYPYTSGSNQTNFPIPQSNDNPFVAQKFEVDVRLSTGDKGIRPILYSVGFRGSQSDSSWERAQNIATGLSNSSTVPGSCTEDDGSGCDKLQMGLATFDNNVDVATLPGENTNVQIGNEINATAPKGLTGIDDVIEELRTTNSLKATDRDNLAILITDGKANTETEVVNAINGICEARTRTNAPGVTTYVIGLGPNSDDKMTSLFAAAGGTGACTLNGNAFDPCNASNLDQYLSTSGTAPYTQVGVTPNTIDCAGAYDYNGVTALKLRLLQQSDEQSCLFELDVPDDPDMYNQPNYPQIGGLPDPEATQVIMNHINWRILQLPYCDPAQGDMDCGLEAEMLSKGSIAAATATQFKDEGWHWANAERSVATLTPQLCKEIIRRNVKNVTTQVSCQCKRTGEECDTGQVGRCGPGYFECNYDTQQDECKSEQLAMPEVCNGIDDDCDGVIDDLSNEDPRDWKNLTQANPEFIGLTCEFTDACRCDGDPRAVIDTDDVDVFIEQSWENKCTCIEGLEPSTSAPSSDSSDSSGGGEVPAAGCSSGAGASAALGGTAGPPLFALLGLLLVRVRRRRED</sequence>
<protein>
    <recommendedName>
        <fullName evidence="3">VWFA domain-containing protein</fullName>
    </recommendedName>
</protein>
<name>A0A8S1JAA6_9CHLO</name>
<dbReference type="Proteomes" id="UP000708148">
    <property type="component" value="Unassembled WGS sequence"/>
</dbReference>
<dbReference type="InterPro" id="IPR036465">
    <property type="entry name" value="vWFA_dom_sf"/>
</dbReference>
<evidence type="ECO:0000313" key="5">
    <source>
        <dbReference type="Proteomes" id="UP000708148"/>
    </source>
</evidence>
<keyword evidence="2" id="KW-0812">Transmembrane</keyword>
<dbReference type="PANTHER" id="PTHR40274">
    <property type="entry name" value="VIRGINIAMYCIN B LYASE"/>
    <property type="match status" value="1"/>
</dbReference>
<evidence type="ECO:0000256" key="1">
    <source>
        <dbReference type="SAM" id="MobiDB-lite"/>
    </source>
</evidence>
<organism evidence="4 5">
    <name type="scientific">Ostreobium quekettii</name>
    <dbReference type="NCBI Taxonomy" id="121088"/>
    <lineage>
        <taxon>Eukaryota</taxon>
        <taxon>Viridiplantae</taxon>
        <taxon>Chlorophyta</taxon>
        <taxon>core chlorophytes</taxon>
        <taxon>Ulvophyceae</taxon>
        <taxon>TCBD clade</taxon>
        <taxon>Bryopsidales</taxon>
        <taxon>Ostreobineae</taxon>
        <taxon>Ostreobiaceae</taxon>
        <taxon>Ostreobium</taxon>
    </lineage>
</organism>
<feature type="region of interest" description="Disordered" evidence="1">
    <location>
        <begin position="1166"/>
        <end position="1196"/>
    </location>
</feature>
<dbReference type="PANTHER" id="PTHR40274:SF3">
    <property type="entry name" value="VIRGINIAMYCIN B LYASE"/>
    <property type="match status" value="1"/>
</dbReference>
<dbReference type="EMBL" id="CAJHUC010002036">
    <property type="protein sequence ID" value="CAD7703024.1"/>
    <property type="molecule type" value="Genomic_DNA"/>
</dbReference>
<dbReference type="Gene3D" id="3.40.50.410">
    <property type="entry name" value="von Willebrand factor, type A domain"/>
    <property type="match status" value="1"/>
</dbReference>
<evidence type="ECO:0000256" key="2">
    <source>
        <dbReference type="SAM" id="Phobius"/>
    </source>
</evidence>
<dbReference type="InterPro" id="IPR015943">
    <property type="entry name" value="WD40/YVTN_repeat-like_dom_sf"/>
</dbReference>
<dbReference type="Gene3D" id="2.130.10.10">
    <property type="entry name" value="YVTN repeat-like/Quinoprotein amine dehydrogenase"/>
    <property type="match status" value="1"/>
</dbReference>
<dbReference type="SUPFAM" id="SSF63829">
    <property type="entry name" value="Calcium-dependent phosphotriesterase"/>
    <property type="match status" value="1"/>
</dbReference>
<dbReference type="AlphaFoldDB" id="A0A8S1JAA6"/>
<keyword evidence="2" id="KW-0472">Membrane</keyword>
<feature type="compositionally biased region" description="Low complexity" evidence="1">
    <location>
        <begin position="1167"/>
        <end position="1179"/>
    </location>
</feature>
<dbReference type="PROSITE" id="PS50234">
    <property type="entry name" value="VWFA"/>
    <property type="match status" value="1"/>
</dbReference>
<proteinExistence type="predicted"/>
<keyword evidence="5" id="KW-1185">Reference proteome</keyword>
<dbReference type="SUPFAM" id="SSF53300">
    <property type="entry name" value="vWA-like"/>
    <property type="match status" value="1"/>
</dbReference>
<feature type="transmembrane region" description="Helical" evidence="2">
    <location>
        <begin position="1198"/>
        <end position="1217"/>
    </location>
</feature>
<dbReference type="InterPro" id="IPR051344">
    <property type="entry name" value="Vgb"/>
</dbReference>
<feature type="compositionally biased region" description="Low complexity" evidence="1">
    <location>
        <begin position="1186"/>
        <end position="1196"/>
    </location>
</feature>
<gene>
    <name evidence="4" type="ORF">OSTQU699_LOCUS8381</name>
</gene>
<accession>A0A8S1JAA6</accession>
<dbReference type="CDD" id="cd00198">
    <property type="entry name" value="vWFA"/>
    <property type="match status" value="1"/>
</dbReference>